<dbReference type="InterPro" id="IPR006311">
    <property type="entry name" value="TAT_signal"/>
</dbReference>
<comment type="caution">
    <text evidence="1">The sequence shown here is derived from an EMBL/GenBank/DDBJ whole genome shotgun (WGS) entry which is preliminary data.</text>
</comment>
<organism evidence="1 2">
    <name type="scientific">Simplicispira metamorpha</name>
    <dbReference type="NCBI Taxonomy" id="80881"/>
    <lineage>
        <taxon>Bacteria</taxon>
        <taxon>Pseudomonadati</taxon>
        <taxon>Pseudomonadota</taxon>
        <taxon>Betaproteobacteria</taxon>
        <taxon>Burkholderiales</taxon>
        <taxon>Comamonadaceae</taxon>
        <taxon>Simplicispira</taxon>
    </lineage>
</organism>
<dbReference type="InterPro" id="IPR014177">
    <property type="entry name" value="Formate_DH_TAT-contain"/>
</dbReference>
<keyword evidence="2" id="KW-1185">Reference proteome</keyword>
<dbReference type="PROSITE" id="PS51318">
    <property type="entry name" value="TAT"/>
    <property type="match status" value="1"/>
</dbReference>
<dbReference type="RefSeq" id="WP_119012021.1">
    <property type="nucleotide sequence ID" value="NZ_QXNC01000002.1"/>
</dbReference>
<dbReference type="EMBL" id="SLXH01000004">
    <property type="protein sequence ID" value="TCP19676.1"/>
    <property type="molecule type" value="Genomic_DNA"/>
</dbReference>
<dbReference type="PIRSF" id="PIRSF036704">
    <property type="entry name" value="UCP036704"/>
    <property type="match status" value="1"/>
</dbReference>
<dbReference type="AlphaFoldDB" id="A0A4V2SKI5"/>
<gene>
    <name evidence="1" type="ORF">EV674_104136</name>
</gene>
<name>A0A4V2SKI5_9BURK</name>
<dbReference type="Proteomes" id="UP000295182">
    <property type="component" value="Unassembled WGS sequence"/>
</dbReference>
<sequence length="70" mass="7384">MQDRPHTPSRRSFFAGAAAAGAAATAVVALPRAVGEPAAAPSLPAREMPERGGGYHLSEHVKHYYKTTQI</sequence>
<proteinExistence type="predicted"/>
<reference evidence="1 2" key="1">
    <citation type="submission" date="2019-03" db="EMBL/GenBank/DDBJ databases">
        <title>Genomic Encyclopedia of Type Strains, Phase IV (KMG-IV): sequencing the most valuable type-strain genomes for metagenomic binning, comparative biology and taxonomic classification.</title>
        <authorList>
            <person name="Goeker M."/>
        </authorList>
    </citation>
    <scope>NUCLEOTIDE SEQUENCE [LARGE SCALE GENOMIC DNA]</scope>
    <source>
        <strain evidence="1 2">DSM 1837</strain>
    </source>
</reference>
<protein>
    <submittedName>
        <fullName evidence="1">Secreted protein</fullName>
    </submittedName>
</protein>
<evidence type="ECO:0000313" key="1">
    <source>
        <dbReference type="EMBL" id="TCP19676.1"/>
    </source>
</evidence>
<evidence type="ECO:0000313" key="2">
    <source>
        <dbReference type="Proteomes" id="UP000295182"/>
    </source>
</evidence>
<accession>A0A4V2SKI5</accession>